<keyword evidence="3" id="KW-0813">Transport</keyword>
<evidence type="ECO:0000313" key="11">
    <source>
        <dbReference type="Proteomes" id="UP000319771"/>
    </source>
</evidence>
<keyword evidence="6 8" id="KW-1133">Transmembrane helix</keyword>
<dbReference type="GO" id="GO:0140359">
    <property type="term" value="F:ABC-type transporter activity"/>
    <property type="evidence" value="ECO:0007669"/>
    <property type="project" value="InterPro"/>
</dbReference>
<dbReference type="GO" id="GO:0005886">
    <property type="term" value="C:plasma membrane"/>
    <property type="evidence" value="ECO:0007669"/>
    <property type="project" value="UniProtKB-SubCell"/>
</dbReference>
<keyword evidence="7 8" id="KW-0472">Membrane</keyword>
<accession>A0A538U314</accession>
<organism evidence="10 11">
    <name type="scientific">Eiseniibacteriota bacterium</name>
    <dbReference type="NCBI Taxonomy" id="2212470"/>
    <lineage>
        <taxon>Bacteria</taxon>
        <taxon>Candidatus Eiseniibacteriota</taxon>
    </lineage>
</organism>
<evidence type="ECO:0000256" key="1">
    <source>
        <dbReference type="ARBA" id="ARBA00004651"/>
    </source>
</evidence>
<keyword evidence="4" id="KW-1003">Cell membrane</keyword>
<evidence type="ECO:0000256" key="2">
    <source>
        <dbReference type="ARBA" id="ARBA00007783"/>
    </source>
</evidence>
<evidence type="ECO:0000313" key="10">
    <source>
        <dbReference type="EMBL" id="TMQ70284.1"/>
    </source>
</evidence>
<comment type="caution">
    <text evidence="10">The sequence shown here is derived from an EMBL/GenBank/DDBJ whole genome shotgun (WGS) entry which is preliminary data.</text>
</comment>
<proteinExistence type="inferred from homology"/>
<feature type="domain" description="ABC transmembrane type-2" evidence="9">
    <location>
        <begin position="117"/>
        <end position="357"/>
    </location>
</feature>
<dbReference type="InterPro" id="IPR051449">
    <property type="entry name" value="ABC-2_transporter_component"/>
</dbReference>
<name>A0A538U314_UNCEI</name>
<evidence type="ECO:0000256" key="3">
    <source>
        <dbReference type="ARBA" id="ARBA00022448"/>
    </source>
</evidence>
<dbReference type="InterPro" id="IPR013525">
    <property type="entry name" value="ABC2_TM"/>
</dbReference>
<evidence type="ECO:0000256" key="7">
    <source>
        <dbReference type="ARBA" id="ARBA00023136"/>
    </source>
</evidence>
<evidence type="ECO:0000256" key="8">
    <source>
        <dbReference type="SAM" id="Phobius"/>
    </source>
</evidence>
<dbReference type="AlphaFoldDB" id="A0A538U314"/>
<dbReference type="Pfam" id="PF12698">
    <property type="entry name" value="ABC2_membrane_3"/>
    <property type="match status" value="1"/>
</dbReference>
<feature type="transmembrane region" description="Helical" evidence="8">
    <location>
        <begin position="301"/>
        <end position="323"/>
    </location>
</feature>
<keyword evidence="5 8" id="KW-0812">Transmembrane</keyword>
<dbReference type="Gene3D" id="3.40.1710.10">
    <property type="entry name" value="abc type-2 transporter like domain"/>
    <property type="match status" value="1"/>
</dbReference>
<feature type="transmembrane region" description="Helical" evidence="8">
    <location>
        <begin position="335"/>
        <end position="354"/>
    </location>
</feature>
<dbReference type="Proteomes" id="UP000319771">
    <property type="component" value="Unassembled WGS sequence"/>
</dbReference>
<feature type="transmembrane region" description="Helical" evidence="8">
    <location>
        <begin position="275"/>
        <end position="294"/>
    </location>
</feature>
<evidence type="ECO:0000256" key="6">
    <source>
        <dbReference type="ARBA" id="ARBA00022989"/>
    </source>
</evidence>
<dbReference type="PANTHER" id="PTHR30294">
    <property type="entry name" value="MEMBRANE COMPONENT OF ABC TRANSPORTER YHHJ-RELATED"/>
    <property type="match status" value="1"/>
</dbReference>
<comment type="similarity">
    <text evidence="2">Belongs to the ABC-2 integral membrane protein family.</text>
</comment>
<dbReference type="InterPro" id="IPR047817">
    <property type="entry name" value="ABC2_TM_bact-type"/>
</dbReference>
<evidence type="ECO:0000259" key="9">
    <source>
        <dbReference type="PROSITE" id="PS51012"/>
    </source>
</evidence>
<feature type="transmembrane region" description="Helical" evidence="8">
    <location>
        <begin position="214"/>
        <end position="236"/>
    </location>
</feature>
<dbReference type="PROSITE" id="PS51012">
    <property type="entry name" value="ABC_TM2"/>
    <property type="match status" value="1"/>
</dbReference>
<gene>
    <name evidence="10" type="ORF">E6K81_12980</name>
</gene>
<comment type="subcellular location">
    <subcellularLocation>
        <location evidence="1">Cell membrane</location>
        <topology evidence="1">Multi-pass membrane protein</topology>
    </subcellularLocation>
</comment>
<dbReference type="EMBL" id="VBPB01000237">
    <property type="protein sequence ID" value="TMQ70284.1"/>
    <property type="molecule type" value="Genomic_DNA"/>
</dbReference>
<dbReference type="PANTHER" id="PTHR30294:SF29">
    <property type="entry name" value="MULTIDRUG ABC TRANSPORTER PERMEASE YBHS-RELATED"/>
    <property type="match status" value="1"/>
</dbReference>
<feature type="transmembrane region" description="Helical" evidence="8">
    <location>
        <begin position="245"/>
        <end position="269"/>
    </location>
</feature>
<reference evidence="10 11" key="1">
    <citation type="journal article" date="2019" name="Nat. Microbiol.">
        <title>Mediterranean grassland soil C-N compound turnover is dependent on rainfall and depth, and is mediated by genomically divergent microorganisms.</title>
        <authorList>
            <person name="Diamond S."/>
            <person name="Andeer P.F."/>
            <person name="Li Z."/>
            <person name="Crits-Christoph A."/>
            <person name="Burstein D."/>
            <person name="Anantharaman K."/>
            <person name="Lane K.R."/>
            <person name="Thomas B.C."/>
            <person name="Pan C."/>
            <person name="Northen T.R."/>
            <person name="Banfield J.F."/>
        </authorList>
    </citation>
    <scope>NUCLEOTIDE SEQUENCE [LARGE SCALE GENOMIC DNA]</scope>
    <source>
        <strain evidence="10">WS_11</strain>
    </source>
</reference>
<sequence>MRRDRATLGLMLGIPVMQLTLFGYAIRQDVRNLPTVVYDASRTQESRELVQQFGATGNFRITREVASYEQALRRVDAGQAHAAIIIPDDYARDLKRGRPAQVQVLVDASDPTASQSAIGAAQLVGQRGNLRLTAQRFGTAFQPGRLPLDVRVRPLYNPALKSVLFIVPGIIGMILSNLLIIMTAMAVVRERESGTLEQLIVTPLTRTEIMLGKIAPYVLVGLVQLTAVLLVGHWLFKVPIRGSLLLIYAVSLLFVVASLGLGLFISTLVTRQAQAIQTSFFFLLPNVLLSGFMFPREAMPAAAAWVGLILPLTHFLIIIRGIVLKGVGLAELWPQTLALVGFSALFITFSTLRFHKQME</sequence>
<evidence type="ECO:0000256" key="5">
    <source>
        <dbReference type="ARBA" id="ARBA00022692"/>
    </source>
</evidence>
<evidence type="ECO:0000256" key="4">
    <source>
        <dbReference type="ARBA" id="ARBA00022475"/>
    </source>
</evidence>
<protein>
    <submittedName>
        <fullName evidence="10">ABC transporter permease</fullName>
    </submittedName>
</protein>
<feature type="transmembrane region" description="Helical" evidence="8">
    <location>
        <begin position="163"/>
        <end position="188"/>
    </location>
</feature>